<organism evidence="2 3">
    <name type="scientific">Dreissena polymorpha</name>
    <name type="common">Zebra mussel</name>
    <name type="synonym">Mytilus polymorpha</name>
    <dbReference type="NCBI Taxonomy" id="45954"/>
    <lineage>
        <taxon>Eukaryota</taxon>
        <taxon>Metazoa</taxon>
        <taxon>Spiralia</taxon>
        <taxon>Lophotrochozoa</taxon>
        <taxon>Mollusca</taxon>
        <taxon>Bivalvia</taxon>
        <taxon>Autobranchia</taxon>
        <taxon>Heteroconchia</taxon>
        <taxon>Euheterodonta</taxon>
        <taxon>Imparidentia</taxon>
        <taxon>Neoheterodontei</taxon>
        <taxon>Myida</taxon>
        <taxon>Dreissenoidea</taxon>
        <taxon>Dreissenidae</taxon>
        <taxon>Dreissena</taxon>
    </lineage>
</organism>
<keyword evidence="3" id="KW-1185">Reference proteome</keyword>
<feature type="compositionally biased region" description="Polar residues" evidence="1">
    <location>
        <begin position="15"/>
        <end position="25"/>
    </location>
</feature>
<sequence>MDTGFDDPGIFFSDNFGSEEQNNEDQINRVQVKKRFKDFIRQFHEGNFTYRYR</sequence>
<gene>
    <name evidence="2" type="ORF">DPMN_086952</name>
</gene>
<accession>A0A9D4KT91</accession>
<dbReference type="Proteomes" id="UP000828390">
    <property type="component" value="Unassembled WGS sequence"/>
</dbReference>
<feature type="region of interest" description="Disordered" evidence="1">
    <location>
        <begin position="1"/>
        <end position="25"/>
    </location>
</feature>
<evidence type="ECO:0000256" key="1">
    <source>
        <dbReference type="SAM" id="MobiDB-lite"/>
    </source>
</evidence>
<protein>
    <submittedName>
        <fullName evidence="2">Uncharacterized protein</fullName>
    </submittedName>
</protein>
<dbReference type="EMBL" id="JAIWYP010000003">
    <property type="protein sequence ID" value="KAH3844691.1"/>
    <property type="molecule type" value="Genomic_DNA"/>
</dbReference>
<reference evidence="2" key="1">
    <citation type="journal article" date="2019" name="bioRxiv">
        <title>The Genome of the Zebra Mussel, Dreissena polymorpha: A Resource for Invasive Species Research.</title>
        <authorList>
            <person name="McCartney M.A."/>
            <person name="Auch B."/>
            <person name="Kono T."/>
            <person name="Mallez S."/>
            <person name="Zhang Y."/>
            <person name="Obille A."/>
            <person name="Becker A."/>
            <person name="Abrahante J.E."/>
            <person name="Garbe J."/>
            <person name="Badalamenti J.P."/>
            <person name="Herman A."/>
            <person name="Mangelson H."/>
            <person name="Liachko I."/>
            <person name="Sullivan S."/>
            <person name="Sone E.D."/>
            <person name="Koren S."/>
            <person name="Silverstein K.A.T."/>
            <person name="Beckman K.B."/>
            <person name="Gohl D.M."/>
        </authorList>
    </citation>
    <scope>NUCLEOTIDE SEQUENCE</scope>
    <source>
        <strain evidence="2">Duluth1</strain>
        <tissue evidence="2">Whole animal</tissue>
    </source>
</reference>
<name>A0A9D4KT91_DREPO</name>
<dbReference type="AlphaFoldDB" id="A0A9D4KT91"/>
<comment type="caution">
    <text evidence="2">The sequence shown here is derived from an EMBL/GenBank/DDBJ whole genome shotgun (WGS) entry which is preliminary data.</text>
</comment>
<reference evidence="2" key="2">
    <citation type="submission" date="2020-11" db="EMBL/GenBank/DDBJ databases">
        <authorList>
            <person name="McCartney M.A."/>
            <person name="Auch B."/>
            <person name="Kono T."/>
            <person name="Mallez S."/>
            <person name="Becker A."/>
            <person name="Gohl D.M."/>
            <person name="Silverstein K.A.T."/>
            <person name="Koren S."/>
            <person name="Bechman K.B."/>
            <person name="Herman A."/>
            <person name="Abrahante J.E."/>
            <person name="Garbe J."/>
        </authorList>
    </citation>
    <scope>NUCLEOTIDE SEQUENCE</scope>
    <source>
        <strain evidence="2">Duluth1</strain>
        <tissue evidence="2">Whole animal</tissue>
    </source>
</reference>
<proteinExistence type="predicted"/>
<evidence type="ECO:0000313" key="2">
    <source>
        <dbReference type="EMBL" id="KAH3844691.1"/>
    </source>
</evidence>
<evidence type="ECO:0000313" key="3">
    <source>
        <dbReference type="Proteomes" id="UP000828390"/>
    </source>
</evidence>